<dbReference type="InterPro" id="IPR034733">
    <property type="entry name" value="AcCoA_carboxyl_beta"/>
</dbReference>
<evidence type="ECO:0000256" key="1">
    <source>
        <dbReference type="SAM" id="MobiDB-lite"/>
    </source>
</evidence>
<organism evidence="3 4">
    <name type="scientific">Candidatus Nitrosocosmicus arcticus</name>
    <dbReference type="NCBI Taxonomy" id="2035267"/>
    <lineage>
        <taxon>Archaea</taxon>
        <taxon>Nitrososphaerota</taxon>
        <taxon>Nitrososphaeria</taxon>
        <taxon>Nitrososphaerales</taxon>
        <taxon>Nitrososphaeraceae</taxon>
        <taxon>Candidatus Nitrosocosmicus</taxon>
    </lineage>
</organism>
<dbReference type="PANTHER" id="PTHR43842">
    <property type="entry name" value="PROPIONYL-COA CARBOXYLASE BETA CHAIN"/>
    <property type="match status" value="1"/>
</dbReference>
<evidence type="ECO:0000313" key="3">
    <source>
        <dbReference type="EMBL" id="TVP39366.1"/>
    </source>
</evidence>
<feature type="region of interest" description="Disordered" evidence="1">
    <location>
        <begin position="1"/>
        <end position="32"/>
    </location>
</feature>
<proteinExistence type="predicted"/>
<dbReference type="InterPro" id="IPR029045">
    <property type="entry name" value="ClpP/crotonase-like_dom_sf"/>
</dbReference>
<evidence type="ECO:0000259" key="2">
    <source>
        <dbReference type="PROSITE" id="PS50980"/>
    </source>
</evidence>
<name>A0A557SRY9_9ARCH</name>
<keyword evidence="4" id="KW-1185">Reference proteome</keyword>
<dbReference type="SUPFAM" id="SSF52096">
    <property type="entry name" value="ClpP/crotonase"/>
    <property type="match status" value="1"/>
</dbReference>
<dbReference type="Proteomes" id="UP000315289">
    <property type="component" value="Unassembled WGS sequence"/>
</dbReference>
<dbReference type="Pfam" id="PF01039">
    <property type="entry name" value="Carboxyl_trans"/>
    <property type="match status" value="1"/>
</dbReference>
<dbReference type="RefSeq" id="WP_144734064.1">
    <property type="nucleotide sequence ID" value="NZ_ML675591.1"/>
</dbReference>
<dbReference type="Gene3D" id="3.90.226.10">
    <property type="entry name" value="2-enoyl-CoA Hydratase, Chain A, domain 1"/>
    <property type="match status" value="1"/>
</dbReference>
<dbReference type="PANTHER" id="PTHR43842:SF2">
    <property type="entry name" value="PROPIONYL-COA CARBOXYLASE BETA CHAIN, MITOCHONDRIAL"/>
    <property type="match status" value="1"/>
</dbReference>
<feature type="compositionally biased region" description="Basic and acidic residues" evidence="1">
    <location>
        <begin position="23"/>
        <end position="32"/>
    </location>
</feature>
<dbReference type="InterPro" id="IPR051047">
    <property type="entry name" value="AccD/PCCB"/>
</dbReference>
<accession>A0A557SRY9</accession>
<dbReference type="PROSITE" id="PS50980">
    <property type="entry name" value="COA_CT_NTER"/>
    <property type="match status" value="1"/>
</dbReference>
<dbReference type="GO" id="GO:0004658">
    <property type="term" value="F:propionyl-CoA carboxylase activity"/>
    <property type="evidence" value="ECO:0007669"/>
    <property type="project" value="TreeGrafter"/>
</dbReference>
<dbReference type="EMBL" id="VOAH01000016">
    <property type="protein sequence ID" value="TVP39366.1"/>
    <property type="molecule type" value="Genomic_DNA"/>
</dbReference>
<dbReference type="InterPro" id="IPR011762">
    <property type="entry name" value="COA_CT_N"/>
</dbReference>
<evidence type="ECO:0000313" key="4">
    <source>
        <dbReference type="Proteomes" id="UP000315289"/>
    </source>
</evidence>
<gene>
    <name evidence="3" type="ORF">NARC_160080</name>
</gene>
<dbReference type="OrthoDB" id="30579at2157"/>
<protein>
    <recommendedName>
        <fullName evidence="2">CoA carboxyltransferase N-terminal domain-containing protein</fullName>
    </recommendedName>
</protein>
<sequence>MREEKLKQYYDRKHSAEAGGGPDKVESQHSKGKLTTRERINLLLDPDTFTEIDRFVTHRGYDPDIKKYYGDGLVTGFGTISGRQVFICVYDFTVLGGSLEEMAGKKVSKVMEHALKGGCLIIGILELGGARIQEDVSFLDGYGDIFLKNAITSGVIAKINAGFGPSENNLRNFGLYRLSSLLIAYWNSKPIDTKIRYFCSILIIQVLRVLSYEASICISLLFTHPMINQRNEINEFI</sequence>
<reference evidence="3 4" key="1">
    <citation type="journal article" date="2019" name="Front. Microbiol.">
        <title>Ammonia Oxidation by the Arctic Terrestrial Thaumarchaeote Candidatus Nitrosocosmicus arcticus Is Stimulated by Increasing Temperatures.</title>
        <authorList>
            <person name="Alves R.J.E."/>
            <person name="Kerou M."/>
            <person name="Zappe A."/>
            <person name="Bittner R."/>
            <person name="Abby S.S."/>
            <person name="Schmidt H.A."/>
            <person name="Pfeifer K."/>
            <person name="Schleper C."/>
        </authorList>
    </citation>
    <scope>NUCLEOTIDE SEQUENCE [LARGE SCALE GENOMIC DNA]</scope>
    <source>
        <strain evidence="3 4">Kfb</strain>
    </source>
</reference>
<comment type="caution">
    <text evidence="3">The sequence shown here is derived from an EMBL/GenBank/DDBJ whole genome shotgun (WGS) entry which is preliminary data.</text>
</comment>
<feature type="domain" description="CoA carboxyltransferase N-terminal" evidence="2">
    <location>
        <begin position="1"/>
        <end position="150"/>
    </location>
</feature>
<feature type="compositionally biased region" description="Basic and acidic residues" evidence="1">
    <location>
        <begin position="1"/>
        <end position="16"/>
    </location>
</feature>
<dbReference type="AlphaFoldDB" id="A0A557SRY9"/>